<comment type="catalytic activity">
    <reaction evidence="1">
        <text>S-ubiquitinyl-[E2 ubiquitin-conjugating enzyme]-L-cysteine + [acceptor protein]-L-lysine = [E2 ubiquitin-conjugating enzyme]-L-cysteine + N(6)-ubiquitinyl-[acceptor protein]-L-lysine.</text>
        <dbReference type="EC" id="2.3.2.27"/>
    </reaction>
</comment>
<evidence type="ECO:0000256" key="5">
    <source>
        <dbReference type="ARBA" id="ARBA00022679"/>
    </source>
</evidence>
<dbReference type="Pfam" id="PF21362">
    <property type="entry name" value="Sina_RING"/>
    <property type="match status" value="1"/>
</dbReference>
<evidence type="ECO:0000259" key="13">
    <source>
        <dbReference type="PROSITE" id="PS51081"/>
    </source>
</evidence>
<evidence type="ECO:0000313" key="15">
    <source>
        <dbReference type="Proteomes" id="UP000327013"/>
    </source>
</evidence>
<keyword evidence="5" id="KW-0808">Transferase</keyword>
<protein>
    <recommendedName>
        <fullName evidence="4">RING-type E3 ubiquitin transferase</fullName>
        <ecNumber evidence="4">2.3.2.27</ecNumber>
    </recommendedName>
</protein>
<keyword evidence="7 11" id="KW-0863">Zinc-finger</keyword>
<evidence type="ECO:0000256" key="7">
    <source>
        <dbReference type="ARBA" id="ARBA00022771"/>
    </source>
</evidence>
<dbReference type="GO" id="GO:0008270">
    <property type="term" value="F:zinc ion binding"/>
    <property type="evidence" value="ECO:0007669"/>
    <property type="project" value="UniProtKB-KW"/>
</dbReference>
<comment type="pathway">
    <text evidence="2">Protein modification; protein ubiquitination.</text>
</comment>
<evidence type="ECO:0000256" key="12">
    <source>
        <dbReference type="SAM" id="MobiDB-lite"/>
    </source>
</evidence>
<name>A0A5N6QQB5_9ROSI</name>
<comment type="similarity">
    <text evidence="3">Belongs to the SINA (Seven in absentia) family.</text>
</comment>
<dbReference type="PANTHER" id="PTHR46632:SF16">
    <property type="entry name" value="E3 UBIQUITIN-PROTEIN LIGASE SINA-LIKE 10"/>
    <property type="match status" value="1"/>
</dbReference>
<evidence type="ECO:0000256" key="10">
    <source>
        <dbReference type="ARBA" id="ARBA00024004"/>
    </source>
</evidence>
<dbReference type="InterPro" id="IPR049548">
    <property type="entry name" value="Sina-like_RING"/>
</dbReference>
<accession>A0A5N6QQB5</accession>
<dbReference type="InterPro" id="IPR013010">
    <property type="entry name" value="Znf_SIAH"/>
</dbReference>
<evidence type="ECO:0000256" key="8">
    <source>
        <dbReference type="ARBA" id="ARBA00022786"/>
    </source>
</evidence>
<dbReference type="EMBL" id="CM017322">
    <property type="protein sequence ID" value="KAE8009347.1"/>
    <property type="molecule type" value="Genomic_DNA"/>
</dbReference>
<evidence type="ECO:0000256" key="6">
    <source>
        <dbReference type="ARBA" id="ARBA00022723"/>
    </source>
</evidence>
<sequence length="336" mass="37535">MMNDNLDFPGGDEDGEGPSSPWPKRLKISVQSNAVDGDDRECEGSFSYCFHPKREQKGKHCEVEGEQETYEEEEDPGSTVTVRPRLVTLTDPEVLDCYICFEPLSSPVFQCKNGHIACSSCCIKLGNICPSCCYLIGHIRCRAIEKVLESAKISCRNTKYGCKEAVGYSKQNDHEKTCIYAPCSCPLFLGCNFIASSKQLYKHFCRKHPTSATSFLYNCVFSVSLNVKGQFVVLQEQNDDALFVLNNRDEHLGNLVTVCRIGPCSSTRGFPFTLEAKIHGSSVRLRSLTKNSQNWLEEPPSTGFLLIPSGFYGSCDQIKLDVCIQRNAACQRTYFV</sequence>
<dbReference type="Proteomes" id="UP000327013">
    <property type="component" value="Chromosome 2"/>
</dbReference>
<dbReference type="AlphaFoldDB" id="A0A5N6QQB5"/>
<evidence type="ECO:0000313" key="14">
    <source>
        <dbReference type="EMBL" id="KAE8009347.1"/>
    </source>
</evidence>
<keyword evidence="8" id="KW-0833">Ubl conjugation pathway</keyword>
<dbReference type="UniPathway" id="UPA00143"/>
<evidence type="ECO:0000256" key="11">
    <source>
        <dbReference type="PROSITE-ProRule" id="PRU00455"/>
    </source>
</evidence>
<dbReference type="InterPro" id="IPR044286">
    <property type="entry name" value="SINL_plant"/>
</dbReference>
<dbReference type="OrthoDB" id="4788989at2759"/>
<evidence type="ECO:0000256" key="1">
    <source>
        <dbReference type="ARBA" id="ARBA00000900"/>
    </source>
</evidence>
<feature type="domain" description="SIAH-type" evidence="13">
    <location>
        <begin position="150"/>
        <end position="209"/>
    </location>
</feature>
<dbReference type="PANTHER" id="PTHR46632">
    <property type="entry name" value="E3 UBIQUITIN-PROTEIN LIGASE SINA-LIKE 4"/>
    <property type="match status" value="1"/>
</dbReference>
<dbReference type="CDD" id="cd16571">
    <property type="entry name" value="RING-HC_SIAHs"/>
    <property type="match status" value="1"/>
</dbReference>
<dbReference type="SUPFAM" id="SSF49599">
    <property type="entry name" value="TRAF domain-like"/>
    <property type="match status" value="1"/>
</dbReference>
<comment type="function">
    <text evidence="10">E3 ubiquitin-protein ligase that mediates ubiquitination and subsequent proteasomal degradation of target proteins. E3 ubiquitin ligases accept ubiquitin from an E2 ubiquitin-conjugating enzyme in the form of a thioester and then directly transfers the ubiquitin to targeted substrates. It probably triggers the ubiquitin-mediated degradation of different substrates.</text>
</comment>
<gene>
    <name evidence="14" type="ORF">FH972_005787</name>
</gene>
<evidence type="ECO:0000256" key="4">
    <source>
        <dbReference type="ARBA" id="ARBA00012483"/>
    </source>
</evidence>
<evidence type="ECO:0000256" key="9">
    <source>
        <dbReference type="ARBA" id="ARBA00022833"/>
    </source>
</evidence>
<evidence type="ECO:0000256" key="3">
    <source>
        <dbReference type="ARBA" id="ARBA00009119"/>
    </source>
</evidence>
<dbReference type="Pfam" id="PF21361">
    <property type="entry name" value="Sina_ZnF"/>
    <property type="match status" value="1"/>
</dbReference>
<proteinExistence type="inferred from homology"/>
<dbReference type="Gene3D" id="3.30.40.10">
    <property type="entry name" value="Zinc/RING finger domain, C3HC4 (zinc finger)"/>
    <property type="match status" value="1"/>
</dbReference>
<keyword evidence="9" id="KW-0862">Zinc</keyword>
<dbReference type="EC" id="2.3.2.27" evidence="4"/>
<feature type="region of interest" description="Disordered" evidence="12">
    <location>
        <begin position="1"/>
        <end position="25"/>
    </location>
</feature>
<evidence type="ECO:0000256" key="2">
    <source>
        <dbReference type="ARBA" id="ARBA00004906"/>
    </source>
</evidence>
<organism evidence="14 15">
    <name type="scientific">Carpinus fangiana</name>
    <dbReference type="NCBI Taxonomy" id="176857"/>
    <lineage>
        <taxon>Eukaryota</taxon>
        <taxon>Viridiplantae</taxon>
        <taxon>Streptophyta</taxon>
        <taxon>Embryophyta</taxon>
        <taxon>Tracheophyta</taxon>
        <taxon>Spermatophyta</taxon>
        <taxon>Magnoliopsida</taxon>
        <taxon>eudicotyledons</taxon>
        <taxon>Gunneridae</taxon>
        <taxon>Pentapetalae</taxon>
        <taxon>rosids</taxon>
        <taxon>fabids</taxon>
        <taxon>Fagales</taxon>
        <taxon>Betulaceae</taxon>
        <taxon>Carpinus</taxon>
    </lineage>
</organism>
<dbReference type="GO" id="GO:0061630">
    <property type="term" value="F:ubiquitin protein ligase activity"/>
    <property type="evidence" value="ECO:0007669"/>
    <property type="project" value="UniProtKB-EC"/>
</dbReference>
<keyword evidence="6" id="KW-0479">Metal-binding</keyword>
<dbReference type="InterPro" id="IPR013083">
    <property type="entry name" value="Znf_RING/FYVE/PHD"/>
</dbReference>
<dbReference type="GO" id="GO:0016567">
    <property type="term" value="P:protein ubiquitination"/>
    <property type="evidence" value="ECO:0007669"/>
    <property type="project" value="UniProtKB-UniPathway"/>
</dbReference>
<reference evidence="14 15" key="1">
    <citation type="submission" date="2019-06" db="EMBL/GenBank/DDBJ databases">
        <title>A chromosomal-level reference genome of Carpinus fangiana (Coryloideae, Betulaceae).</title>
        <authorList>
            <person name="Yang X."/>
            <person name="Wang Z."/>
            <person name="Zhang L."/>
            <person name="Hao G."/>
            <person name="Liu J."/>
            <person name="Yang Y."/>
        </authorList>
    </citation>
    <scope>NUCLEOTIDE SEQUENCE [LARGE SCALE GENOMIC DNA]</scope>
    <source>
        <strain evidence="14">Cfa_2016G</strain>
        <tissue evidence="14">Leaf</tissue>
    </source>
</reference>
<dbReference type="PROSITE" id="PS51081">
    <property type="entry name" value="ZF_SIAH"/>
    <property type="match status" value="1"/>
</dbReference>
<keyword evidence="15" id="KW-1185">Reference proteome</keyword>